<feature type="region of interest" description="Disordered" evidence="1">
    <location>
        <begin position="1"/>
        <end position="40"/>
    </location>
</feature>
<protein>
    <submittedName>
        <fullName evidence="2">Uncharacterized protein</fullName>
    </submittedName>
</protein>
<sequence>MLADVSDDQSSPEGACSEASDKKTRKNYRPDSSLESTEDNIRIDGQAAKILESYEDEDANISVTRSLVIGSDRPKVDGQADVKKNAFDAKSRAVFEEKYQQMVNSNKLKLKSGRFVEDVISIHSFIYVHDDPNFNGIFTANEEDELQRLNLKETTRAYTPKGTFSGFFKKFVTINDLDELRAVLFSGPPELTNEDDPEFWICQIGEKSGLAGQERKDMSRTLPGLESLSSRNTGKKGDGYIRIFGSAARDVGAMEAGPKWEGPKGTKCFFESGLMPKILRDILWSYSKKSGHHAEILKQLVIPGVLVYGEGFKRVKLDSIGGYVTRIRSSQWKTLNLSGGVKALTDIFLDIYRLLVLQNEAILNQVDSKEDDPDDFLERLHEQSVLGKSSVCTMDIGLSQPTPRKK</sequence>
<name>A0AAD5T0P0_9FUNG</name>
<organism evidence="2 3">
    <name type="scientific">Physocladia obscura</name>
    <dbReference type="NCBI Taxonomy" id="109957"/>
    <lineage>
        <taxon>Eukaryota</taxon>
        <taxon>Fungi</taxon>
        <taxon>Fungi incertae sedis</taxon>
        <taxon>Chytridiomycota</taxon>
        <taxon>Chytridiomycota incertae sedis</taxon>
        <taxon>Chytridiomycetes</taxon>
        <taxon>Chytridiales</taxon>
        <taxon>Chytriomycetaceae</taxon>
        <taxon>Physocladia</taxon>
    </lineage>
</organism>
<proteinExistence type="predicted"/>
<comment type="caution">
    <text evidence="2">The sequence shown here is derived from an EMBL/GenBank/DDBJ whole genome shotgun (WGS) entry which is preliminary data.</text>
</comment>
<dbReference type="EMBL" id="JADGJH010001694">
    <property type="protein sequence ID" value="KAJ3110782.1"/>
    <property type="molecule type" value="Genomic_DNA"/>
</dbReference>
<evidence type="ECO:0000313" key="3">
    <source>
        <dbReference type="Proteomes" id="UP001211907"/>
    </source>
</evidence>
<gene>
    <name evidence="2" type="ORF">HK100_002910</name>
</gene>
<evidence type="ECO:0000256" key="1">
    <source>
        <dbReference type="SAM" id="MobiDB-lite"/>
    </source>
</evidence>
<dbReference type="Proteomes" id="UP001211907">
    <property type="component" value="Unassembled WGS sequence"/>
</dbReference>
<dbReference type="AlphaFoldDB" id="A0AAD5T0P0"/>
<reference evidence="2" key="1">
    <citation type="submission" date="2020-05" db="EMBL/GenBank/DDBJ databases">
        <title>Phylogenomic resolution of chytrid fungi.</title>
        <authorList>
            <person name="Stajich J.E."/>
            <person name="Amses K."/>
            <person name="Simmons R."/>
            <person name="Seto K."/>
            <person name="Myers J."/>
            <person name="Bonds A."/>
            <person name="Quandt C.A."/>
            <person name="Barry K."/>
            <person name="Liu P."/>
            <person name="Grigoriev I."/>
            <person name="Longcore J.E."/>
            <person name="James T.Y."/>
        </authorList>
    </citation>
    <scope>NUCLEOTIDE SEQUENCE</scope>
    <source>
        <strain evidence="2">JEL0513</strain>
    </source>
</reference>
<keyword evidence="3" id="KW-1185">Reference proteome</keyword>
<accession>A0AAD5T0P0</accession>
<evidence type="ECO:0000313" key="2">
    <source>
        <dbReference type="EMBL" id="KAJ3110782.1"/>
    </source>
</evidence>